<protein>
    <submittedName>
        <fullName evidence="1">Uncharacterized protein</fullName>
    </submittedName>
</protein>
<reference evidence="1 2" key="1">
    <citation type="submission" date="2024-02" db="EMBL/GenBank/DDBJ databases">
        <authorList>
            <person name="Chen Y."/>
            <person name="Shah S."/>
            <person name="Dougan E. K."/>
            <person name="Thang M."/>
            <person name="Chan C."/>
        </authorList>
    </citation>
    <scope>NUCLEOTIDE SEQUENCE [LARGE SCALE GENOMIC DNA]</scope>
</reference>
<feature type="non-terminal residue" evidence="1">
    <location>
        <position position="1"/>
    </location>
</feature>
<accession>A0ABP0LN69</accession>
<evidence type="ECO:0000313" key="2">
    <source>
        <dbReference type="Proteomes" id="UP001642484"/>
    </source>
</evidence>
<comment type="caution">
    <text evidence="1">The sequence shown here is derived from an EMBL/GenBank/DDBJ whole genome shotgun (WGS) entry which is preliminary data.</text>
</comment>
<sequence>APVTSRHQTCMKQMELTDVLFAACREVLPLQQAEIVLEPGEGALADALGDGAFRSRAPRTIFHRMRGGQQVLEYVCPCPALGGLPKSWRFESAKELASAIVVHLDMEGLAVHITRLGEFFMVTKDHLAWQQKKGATLRPFSMRLLTSLRSAPLRRLWEILCWRAGFARSPAPKTWQGWRHRPGNSAMR</sequence>
<keyword evidence="2" id="KW-1185">Reference proteome</keyword>
<gene>
    <name evidence="1" type="ORF">CCMP2556_LOCUS21643</name>
</gene>
<organism evidence="1 2">
    <name type="scientific">Durusdinium trenchii</name>
    <dbReference type="NCBI Taxonomy" id="1381693"/>
    <lineage>
        <taxon>Eukaryota</taxon>
        <taxon>Sar</taxon>
        <taxon>Alveolata</taxon>
        <taxon>Dinophyceae</taxon>
        <taxon>Suessiales</taxon>
        <taxon>Symbiodiniaceae</taxon>
        <taxon>Durusdinium</taxon>
    </lineage>
</organism>
<name>A0ABP0LN69_9DINO</name>
<dbReference type="EMBL" id="CAXAMN010013213">
    <property type="protein sequence ID" value="CAK9040098.1"/>
    <property type="molecule type" value="Genomic_DNA"/>
</dbReference>
<dbReference type="Proteomes" id="UP001642484">
    <property type="component" value="Unassembled WGS sequence"/>
</dbReference>
<proteinExistence type="predicted"/>
<evidence type="ECO:0000313" key="1">
    <source>
        <dbReference type="EMBL" id="CAK9040098.1"/>
    </source>
</evidence>